<proteinExistence type="predicted"/>
<sequence length="562" mass="59273">MAFTAAPVFTYGPASNYRKSPAVPATPASTDLLITPTDVSQGIPAEGIDFFMGPDMQASINKTLDSVCADDKLSQQCIDSLSTALNHQEQYAIESRVVGIDDLVGLALMFVVLTVAVGIELFKQEQPQRLVSHFHLESTDVAQLQSMTESSAVIATSTGASDLITLTVAPSTTVTSVEPATMITLSADASGHHSGDVLIALPTQPANLLEQILRRAGAPGTCKSQSQGATKRQSGNGPNFNAINNIAVIALPMAAPGQLLDGLGMQALDHVPHLKDAIDQASLEVVQKAAAALEQFKDVAASLTNRIAEAVWTATYDMCVLEQIELSTLVLEDSMITDDPAGDENPGCTTDVLEKPACSDPQCAGEKGKCSQGDDEGCTCLRSIPFFGHPGDTTFVHVSYGMLTVMAQPEVYQGPGNGPSGLGSGVVWLDGGSLACKSRPDQGNTEYFSSLEDMNSAASKFCQDRVDEKTKFESPLYGEPSINLRDDNGVGIGLSYNIMGDSGCPMLDFGSPGALEMCNERFGTIINNCDTSNPKGVERWKSGGGYKKYCVVWSIGGGDDSL</sequence>
<organism evidence="1 2">
    <name type="scientific">Polychaeton citri CBS 116435</name>
    <dbReference type="NCBI Taxonomy" id="1314669"/>
    <lineage>
        <taxon>Eukaryota</taxon>
        <taxon>Fungi</taxon>
        <taxon>Dikarya</taxon>
        <taxon>Ascomycota</taxon>
        <taxon>Pezizomycotina</taxon>
        <taxon>Dothideomycetes</taxon>
        <taxon>Dothideomycetidae</taxon>
        <taxon>Capnodiales</taxon>
        <taxon>Capnodiaceae</taxon>
        <taxon>Polychaeton</taxon>
    </lineage>
</organism>
<name>A0A9P4UNP9_9PEZI</name>
<dbReference type="OrthoDB" id="3638023at2759"/>
<comment type="caution">
    <text evidence="1">The sequence shown here is derived from an EMBL/GenBank/DDBJ whole genome shotgun (WGS) entry which is preliminary data.</text>
</comment>
<accession>A0A9P4UNP9</accession>
<reference evidence="1" key="1">
    <citation type="journal article" date="2020" name="Stud. Mycol.">
        <title>101 Dothideomycetes genomes: a test case for predicting lifestyles and emergence of pathogens.</title>
        <authorList>
            <person name="Haridas S."/>
            <person name="Albert R."/>
            <person name="Binder M."/>
            <person name="Bloem J."/>
            <person name="Labutti K."/>
            <person name="Salamov A."/>
            <person name="Andreopoulos B."/>
            <person name="Baker S."/>
            <person name="Barry K."/>
            <person name="Bills G."/>
            <person name="Bluhm B."/>
            <person name="Cannon C."/>
            <person name="Castanera R."/>
            <person name="Culley D."/>
            <person name="Daum C."/>
            <person name="Ezra D."/>
            <person name="Gonzalez J."/>
            <person name="Henrissat B."/>
            <person name="Kuo A."/>
            <person name="Liang C."/>
            <person name="Lipzen A."/>
            <person name="Lutzoni F."/>
            <person name="Magnuson J."/>
            <person name="Mondo S."/>
            <person name="Nolan M."/>
            <person name="Ohm R."/>
            <person name="Pangilinan J."/>
            <person name="Park H.-J."/>
            <person name="Ramirez L."/>
            <person name="Alfaro M."/>
            <person name="Sun H."/>
            <person name="Tritt A."/>
            <person name="Yoshinaga Y."/>
            <person name="Zwiers L.-H."/>
            <person name="Turgeon B."/>
            <person name="Goodwin S."/>
            <person name="Spatafora J."/>
            <person name="Crous P."/>
            <person name="Grigoriev I."/>
        </authorList>
    </citation>
    <scope>NUCLEOTIDE SEQUENCE</scope>
    <source>
        <strain evidence="1">CBS 116435</strain>
    </source>
</reference>
<protein>
    <submittedName>
        <fullName evidence="1">Uncharacterized protein</fullName>
    </submittedName>
</protein>
<dbReference type="EMBL" id="MU003781">
    <property type="protein sequence ID" value="KAF2722592.1"/>
    <property type="molecule type" value="Genomic_DNA"/>
</dbReference>
<dbReference type="Proteomes" id="UP000799441">
    <property type="component" value="Unassembled WGS sequence"/>
</dbReference>
<keyword evidence="2" id="KW-1185">Reference proteome</keyword>
<evidence type="ECO:0000313" key="1">
    <source>
        <dbReference type="EMBL" id="KAF2722592.1"/>
    </source>
</evidence>
<dbReference type="AlphaFoldDB" id="A0A9P4UNP9"/>
<gene>
    <name evidence="1" type="ORF">K431DRAFT_302443</name>
</gene>
<evidence type="ECO:0000313" key="2">
    <source>
        <dbReference type="Proteomes" id="UP000799441"/>
    </source>
</evidence>